<dbReference type="KEGG" id="rhs:A3Q41_04726"/>
<organism evidence="2 3">
    <name type="scientific">Rhodococcoides fascians</name>
    <name type="common">Rhodococcus fascians</name>
    <dbReference type="NCBI Taxonomy" id="1828"/>
    <lineage>
        <taxon>Bacteria</taxon>
        <taxon>Bacillati</taxon>
        <taxon>Actinomycetota</taxon>
        <taxon>Actinomycetes</taxon>
        <taxon>Mycobacteriales</taxon>
        <taxon>Nocardiaceae</taxon>
        <taxon>Rhodococcoides</taxon>
    </lineage>
</organism>
<dbReference type="PATRIC" id="fig|1653479.3.peg.4781"/>
<accession>A0A143QSK1</accession>
<feature type="compositionally biased region" description="Basic and acidic residues" evidence="1">
    <location>
        <begin position="150"/>
        <end position="160"/>
    </location>
</feature>
<keyword evidence="2" id="KW-0808">Transferase</keyword>
<keyword evidence="3" id="KW-1185">Reference proteome</keyword>
<sequence length="194" mass="20929">MIPAMPHVCQDVLGIERESLPVLVVAGAAGSGKTTLGRELARRLGTALLDLDTLTNPLLDELDSMIEGPHWNSAGPHSERIRAGRYAVVRAAARDLVQLGQRPVLVAPFTRELTGAPEWTLLVNELSPAATKVIHVDGSPELLARRRAARGADRDAHRPVDPPARTPRIPHLRVDAELTTAQQADLVVRELGLS</sequence>
<reference evidence="2 3" key="1">
    <citation type="journal article" date="2016" name="Genome Announc.">
        <title>Complete Genome and Plasmid Sequences for Rhodococcus fascians D188 and Draft Sequences for Rhodococcus Isolates PBTS 1 and PBTS 2.</title>
        <authorList>
            <person name="Stamler R.A."/>
            <person name="Vereecke D."/>
            <person name="Zhang Y."/>
            <person name="Schilkey F."/>
            <person name="Devitt N."/>
            <person name="Randall J.J."/>
        </authorList>
    </citation>
    <scope>NUCLEOTIDE SEQUENCE [LARGE SCALE GENOMIC DNA]</scope>
    <source>
        <strain evidence="2 3">PBTS2</strain>
    </source>
</reference>
<dbReference type="Proteomes" id="UP000076038">
    <property type="component" value="Chromosome"/>
</dbReference>
<dbReference type="EMBL" id="CP015220">
    <property type="protein sequence ID" value="AMY25990.1"/>
    <property type="molecule type" value="Genomic_DNA"/>
</dbReference>
<evidence type="ECO:0000313" key="3">
    <source>
        <dbReference type="Proteomes" id="UP000076038"/>
    </source>
</evidence>
<dbReference type="Gene3D" id="3.40.50.300">
    <property type="entry name" value="P-loop containing nucleotide triphosphate hydrolases"/>
    <property type="match status" value="1"/>
</dbReference>
<proteinExistence type="predicted"/>
<reference evidence="3" key="2">
    <citation type="submission" date="2016-04" db="EMBL/GenBank/DDBJ databases">
        <title>Complete Genome and Plasmid Sequences for Rhodococcus fascians D188 and Draft Sequences for Rhodococcus spp. Isolates PBTS 1 and PBTS 2.</title>
        <authorList>
            <person name="Stamer R."/>
            <person name="Vereecke D."/>
            <person name="Zhang Y."/>
            <person name="Schilkey F."/>
            <person name="Devitt N."/>
            <person name="Randall J."/>
        </authorList>
    </citation>
    <scope>NUCLEOTIDE SEQUENCE [LARGE SCALE GENOMIC DNA]</scope>
    <source>
        <strain evidence="3">PBTS2</strain>
    </source>
</reference>
<dbReference type="Pfam" id="PF13671">
    <property type="entry name" value="AAA_33"/>
    <property type="match status" value="1"/>
</dbReference>
<keyword evidence="2" id="KW-0418">Kinase</keyword>
<evidence type="ECO:0000313" key="2">
    <source>
        <dbReference type="EMBL" id="AMY25990.1"/>
    </source>
</evidence>
<dbReference type="AlphaFoldDB" id="A0A143QSK1"/>
<dbReference type="SUPFAM" id="SSF52540">
    <property type="entry name" value="P-loop containing nucleoside triphosphate hydrolases"/>
    <property type="match status" value="1"/>
</dbReference>
<protein>
    <submittedName>
        <fullName evidence="2">Shikimate kinase</fullName>
        <ecNumber evidence="2">2.7.1.71</ecNumber>
    </submittedName>
</protein>
<gene>
    <name evidence="2" type="primary">aroK_2</name>
    <name evidence="2" type="ORF">A3Q41_04726</name>
</gene>
<name>A0A143QSK1_RHOFA</name>
<evidence type="ECO:0000256" key="1">
    <source>
        <dbReference type="SAM" id="MobiDB-lite"/>
    </source>
</evidence>
<feature type="region of interest" description="Disordered" evidence="1">
    <location>
        <begin position="147"/>
        <end position="168"/>
    </location>
</feature>
<dbReference type="InterPro" id="IPR027417">
    <property type="entry name" value="P-loop_NTPase"/>
</dbReference>
<dbReference type="EC" id="2.7.1.71" evidence="2"/>
<dbReference type="GO" id="GO:0004765">
    <property type="term" value="F:shikimate kinase activity"/>
    <property type="evidence" value="ECO:0007669"/>
    <property type="project" value="UniProtKB-EC"/>
</dbReference>